<keyword evidence="3" id="KW-1185">Reference proteome</keyword>
<accession>A0ABN2SQU8</accession>
<sequence>MTTTRNLPALGFDPTPGNVFATRDLGRALGNMSTELGTILSNIDGADRGSWQGKSADQFMSHLNDDLKPAVQKCHESFQQASSLLYRWADQLDGFQAEADRLEQEAETKKGAVDAAKTTAYGPGGQPHPTPAPSGSDQAAQDAKNQKALHDAQDAMSDVMRRAHDLHDRFIDAAKTIADQLHHAGQMAPGKPGLFDSIVDGIGNAFKDAWKWVEDHADVIKFIGDILSDISGVLGILAIICAPFEPLGAIFAVAAIATSAAALLTHLVAKAAGADVSWLSIGVDALGVLPGIGMFGKAVKVADEATAVARAGALTSKLGKTFEAGVEAGHDIVGLAKEGKAALKIPIGFGKQVAVWGERTANVVTHDGSFISRAQSVIEASYRPGQLVGTKALNWIPKVAIDPMGALGRTIDAGIKIAPKIYFLPKGIHDDMEKISIGHTFHTLLT</sequence>
<comment type="caution">
    <text evidence="2">The sequence shown here is derived from an EMBL/GenBank/DDBJ whole genome shotgun (WGS) entry which is preliminary data.</text>
</comment>
<organism evidence="2 3">
    <name type="scientific">Catenulispora subtropica</name>
    <dbReference type="NCBI Taxonomy" id="450798"/>
    <lineage>
        <taxon>Bacteria</taxon>
        <taxon>Bacillati</taxon>
        <taxon>Actinomycetota</taxon>
        <taxon>Actinomycetes</taxon>
        <taxon>Catenulisporales</taxon>
        <taxon>Catenulisporaceae</taxon>
        <taxon>Catenulispora</taxon>
    </lineage>
</organism>
<evidence type="ECO:0000313" key="3">
    <source>
        <dbReference type="Proteomes" id="UP001499854"/>
    </source>
</evidence>
<evidence type="ECO:0000256" key="1">
    <source>
        <dbReference type="SAM" id="MobiDB-lite"/>
    </source>
</evidence>
<proteinExistence type="predicted"/>
<dbReference type="EMBL" id="BAAAQM010000043">
    <property type="protein sequence ID" value="GAA1989999.1"/>
    <property type="molecule type" value="Genomic_DNA"/>
</dbReference>
<reference evidence="2 3" key="1">
    <citation type="journal article" date="2019" name="Int. J. Syst. Evol. Microbiol.">
        <title>The Global Catalogue of Microorganisms (GCM) 10K type strain sequencing project: providing services to taxonomists for standard genome sequencing and annotation.</title>
        <authorList>
            <consortium name="The Broad Institute Genomics Platform"/>
            <consortium name="The Broad Institute Genome Sequencing Center for Infectious Disease"/>
            <person name="Wu L."/>
            <person name="Ma J."/>
        </authorList>
    </citation>
    <scope>NUCLEOTIDE SEQUENCE [LARGE SCALE GENOMIC DNA]</scope>
    <source>
        <strain evidence="2 3">JCM 16013</strain>
    </source>
</reference>
<feature type="compositionally biased region" description="Basic and acidic residues" evidence="1">
    <location>
        <begin position="101"/>
        <end position="112"/>
    </location>
</feature>
<evidence type="ECO:0000313" key="2">
    <source>
        <dbReference type="EMBL" id="GAA1989999.1"/>
    </source>
</evidence>
<feature type="compositionally biased region" description="Basic and acidic residues" evidence="1">
    <location>
        <begin position="144"/>
        <end position="153"/>
    </location>
</feature>
<dbReference type="Proteomes" id="UP001499854">
    <property type="component" value="Unassembled WGS sequence"/>
</dbReference>
<gene>
    <name evidence="2" type="ORF">GCM10009838_61330</name>
</gene>
<feature type="region of interest" description="Disordered" evidence="1">
    <location>
        <begin position="101"/>
        <end position="153"/>
    </location>
</feature>
<evidence type="ECO:0008006" key="4">
    <source>
        <dbReference type="Google" id="ProtNLM"/>
    </source>
</evidence>
<dbReference type="RefSeq" id="WP_344660642.1">
    <property type="nucleotide sequence ID" value="NZ_BAAAQM010000043.1"/>
</dbReference>
<name>A0ABN2SQU8_9ACTN</name>
<protein>
    <recommendedName>
        <fullName evidence="4">Integral membrane protein</fullName>
    </recommendedName>
</protein>